<dbReference type="SUPFAM" id="SSF51445">
    <property type="entry name" value="(Trans)glycosidases"/>
    <property type="match status" value="1"/>
</dbReference>
<proteinExistence type="predicted"/>
<evidence type="ECO:0008006" key="3">
    <source>
        <dbReference type="Google" id="ProtNLM"/>
    </source>
</evidence>
<dbReference type="Gene3D" id="3.20.20.80">
    <property type="entry name" value="Glycosidases"/>
    <property type="match status" value="1"/>
</dbReference>
<evidence type="ECO:0000313" key="2">
    <source>
        <dbReference type="Proteomes" id="UP000502248"/>
    </source>
</evidence>
<dbReference type="KEGG" id="cheb:HH215_25980"/>
<dbReference type="InterPro" id="IPR017853">
    <property type="entry name" value="GH"/>
</dbReference>
<name>A0A7Z2VNQ6_9BACL</name>
<dbReference type="Proteomes" id="UP000502248">
    <property type="component" value="Chromosome"/>
</dbReference>
<protein>
    <recommendedName>
        <fullName evidence="3">Glycoside hydrolase family 42 N-terminal domain-containing protein</fullName>
    </recommendedName>
</protein>
<dbReference type="RefSeq" id="WP_169282524.1">
    <property type="nucleotide sequence ID" value="NZ_CP051680.1"/>
</dbReference>
<organism evidence="1 2">
    <name type="scientific">Cohnella herbarum</name>
    <dbReference type="NCBI Taxonomy" id="2728023"/>
    <lineage>
        <taxon>Bacteria</taxon>
        <taxon>Bacillati</taxon>
        <taxon>Bacillota</taxon>
        <taxon>Bacilli</taxon>
        <taxon>Bacillales</taxon>
        <taxon>Paenibacillaceae</taxon>
        <taxon>Cohnella</taxon>
    </lineage>
</organism>
<keyword evidence="2" id="KW-1185">Reference proteome</keyword>
<gene>
    <name evidence="1" type="ORF">HH215_25980</name>
</gene>
<evidence type="ECO:0000313" key="1">
    <source>
        <dbReference type="EMBL" id="QJD86275.1"/>
    </source>
</evidence>
<sequence length="426" mass="49927">MRKFAGISRFPLGFWNYMDIRELDDQVLADWEEAAFSCILSPFFTLEEEDRGKLDILLRWCAEHKVNIILRDPRVSLRHTEPGSSEKMRLAADYDSLVAEAVAEFADHPQVYGFFILDEPHWNYYEAVVQAVQTVKKHSDRLLPFVNLLPAMPSTVDLLQFRHYDRYLADFAERTGAQQVCYDYYGQMMERNEESSQYYVNLNHYRNLSRQGVEFWTTLLSTPHFNYRRPSYEDMRWQVNTSLAYGAKGILYFTFYTPDNAYNSETNYRQGPIDWWGERTDTFYGIRNANRELHQRWGDLFLELQLLQVGHYPEVPAKELNTVDYNGPVKEIEILTGREPKLILSEFRHRTSGQSYAFIVNANPRDSVQVQVQLEGVLRLRRFNAYGEAYDVVNSAPYADIFQSKIWLAPGQGELMELVRTEPTEL</sequence>
<reference evidence="1 2" key="1">
    <citation type="submission" date="2020-04" db="EMBL/GenBank/DDBJ databases">
        <title>Genome sequencing of novel species.</title>
        <authorList>
            <person name="Heo J."/>
            <person name="Kim S.-J."/>
            <person name="Kim J.-S."/>
            <person name="Hong S.-B."/>
            <person name="Kwon S.-W."/>
        </authorList>
    </citation>
    <scope>NUCLEOTIDE SEQUENCE [LARGE SCALE GENOMIC DNA]</scope>
    <source>
        <strain evidence="1 2">MFER-1</strain>
    </source>
</reference>
<accession>A0A7Z2VNQ6</accession>
<dbReference type="EMBL" id="CP051680">
    <property type="protein sequence ID" value="QJD86275.1"/>
    <property type="molecule type" value="Genomic_DNA"/>
</dbReference>
<dbReference type="AlphaFoldDB" id="A0A7Z2VNQ6"/>